<dbReference type="InterPro" id="IPR043502">
    <property type="entry name" value="DNA/RNA_pol_sf"/>
</dbReference>
<keyword evidence="2" id="KW-1133">Transmembrane helix</keyword>
<dbReference type="AlphaFoldDB" id="A0A8H7KKG9"/>
<dbReference type="SUPFAM" id="SSF56672">
    <property type="entry name" value="DNA/RNA polymerases"/>
    <property type="match status" value="1"/>
</dbReference>
<feature type="compositionally biased region" description="Basic and acidic residues" evidence="1">
    <location>
        <begin position="143"/>
        <end position="173"/>
    </location>
</feature>
<feature type="compositionally biased region" description="Polar residues" evidence="1">
    <location>
        <begin position="1"/>
        <end position="47"/>
    </location>
</feature>
<name>A0A8H7KKG9_AGABI</name>
<organism evidence="3 4">
    <name type="scientific">Agaricus bisporus var. burnettii</name>
    <dbReference type="NCBI Taxonomy" id="192524"/>
    <lineage>
        <taxon>Eukaryota</taxon>
        <taxon>Fungi</taxon>
        <taxon>Dikarya</taxon>
        <taxon>Basidiomycota</taxon>
        <taxon>Agaricomycotina</taxon>
        <taxon>Agaricomycetes</taxon>
        <taxon>Agaricomycetidae</taxon>
        <taxon>Agaricales</taxon>
        <taxon>Agaricineae</taxon>
        <taxon>Agaricaceae</taxon>
        <taxon>Agaricus</taxon>
    </lineage>
</organism>
<dbReference type="EMBL" id="JABXXO010000003">
    <property type="protein sequence ID" value="KAF7783258.1"/>
    <property type="molecule type" value="Genomic_DNA"/>
</dbReference>
<evidence type="ECO:0000313" key="3">
    <source>
        <dbReference type="EMBL" id="KAF7783258.1"/>
    </source>
</evidence>
<feature type="region of interest" description="Disordered" evidence="1">
    <location>
        <begin position="141"/>
        <end position="193"/>
    </location>
</feature>
<keyword evidence="2" id="KW-0472">Membrane</keyword>
<dbReference type="Proteomes" id="UP000629468">
    <property type="component" value="Unassembled WGS sequence"/>
</dbReference>
<evidence type="ECO:0000256" key="1">
    <source>
        <dbReference type="SAM" id="MobiDB-lite"/>
    </source>
</evidence>
<accession>A0A8H7KKG9</accession>
<evidence type="ECO:0000313" key="4">
    <source>
        <dbReference type="Proteomes" id="UP000629468"/>
    </source>
</evidence>
<feature type="region of interest" description="Disordered" evidence="1">
    <location>
        <begin position="1"/>
        <end position="63"/>
    </location>
</feature>
<comment type="caution">
    <text evidence="3">The sequence shown here is derived from an EMBL/GenBank/DDBJ whole genome shotgun (WGS) entry which is preliminary data.</text>
</comment>
<feature type="compositionally biased region" description="Basic and acidic residues" evidence="1">
    <location>
        <begin position="51"/>
        <end position="63"/>
    </location>
</feature>
<evidence type="ECO:0000256" key="2">
    <source>
        <dbReference type="SAM" id="Phobius"/>
    </source>
</evidence>
<protein>
    <recommendedName>
        <fullName evidence="5">Reverse transcriptase domain-containing protein</fullName>
    </recommendedName>
</protein>
<reference evidence="3 4" key="1">
    <citation type="journal article" name="Sci. Rep.">
        <title>Telomere-to-telomere assembled and centromere annotated genomes of the two main subspecies of the button mushroom Agaricus bisporus reveal especially polymorphic chromosome ends.</title>
        <authorList>
            <person name="Sonnenberg A.S.M."/>
            <person name="Sedaghat-Telgerd N."/>
            <person name="Lavrijssen B."/>
            <person name="Ohm R.A."/>
            <person name="Hendrickx P.M."/>
            <person name="Scholtmeijer K."/>
            <person name="Baars J.J.P."/>
            <person name="van Peer A."/>
        </authorList>
    </citation>
    <scope>NUCLEOTIDE SEQUENCE [LARGE SCALE GENOMIC DNA]</scope>
    <source>
        <strain evidence="3 4">H119_p4</strain>
    </source>
</reference>
<feature type="transmembrane region" description="Helical" evidence="2">
    <location>
        <begin position="655"/>
        <end position="674"/>
    </location>
</feature>
<proteinExistence type="predicted"/>
<evidence type="ECO:0008006" key="5">
    <source>
        <dbReference type="Google" id="ProtNLM"/>
    </source>
</evidence>
<gene>
    <name evidence="3" type="ORF">Agabi119p4_2634</name>
</gene>
<sequence>MSQDAMQSFIVQTQPQQTTGDQRQSTSHTAGPVSDESTLESATSSFVATLDSERSGNGHEVGDDLEQIRREYLSCGITHAEGILRGYKFLQQNRNISEDERLRRFTEFLTSLGKGQQADIGGRSSNSVGVRPTVEQLLSEATRVGEPERDGAEGAERDELWEERVEKDEEGKGSKRIRPQDFPWYEDPRKESRRLTDSMRQTRVLLELNQKGLELAQRTAQGSSAGPHDFPESEWANIVRGRPVSLDNVFAGLYRPRSLPSRATHVGGVEVIVQDLEPGKKIETAADWSTAWRRCVKATSVVFPHRIEELSAYGEHIEGLFASIAVPHHWRVLCYDEAVRNTVRGGESSSLLDDSIHQRHTTSFLSSFGTESDVGSSKPRKEREKGLCRWFNGKGFRPKYLRYNHWDLDGRPSPSVMSWSEKAEALPSPPNLPFDHAIMSTIRGHPHLFQIVTPLNVHIFRQVLIKSKHPNPDFCNSVCDGFVRGFWPWANVEPAGYPETHDEQGSEMKEKEKLEFVRKQRDAEVQKGRFSGSFGQDLLPGMYSVPIFAVPKEGTSKLRLVTDQSAGKYPVNGMTTPHEFAFPMDNLVQLGEQLLRAHRRLRSGEELVLFKSDVSEAYRLLPVHPIWQIKQIVTVDSFRHVDRNNVFGGRRSGDLFITFMSLVMWIACHVWGILGLCNYVDDVFGVDLLNQTSLYKPYNTFLPSKQARLLEGWDKLGIPHKREKQLNGQRLTIIGWISASTQLVYC</sequence>
<keyword evidence="2" id="KW-0812">Transmembrane</keyword>